<feature type="region of interest" description="Disordered" evidence="1">
    <location>
        <begin position="1"/>
        <end position="50"/>
    </location>
</feature>
<feature type="compositionally biased region" description="Polar residues" evidence="1">
    <location>
        <begin position="28"/>
        <end position="38"/>
    </location>
</feature>
<proteinExistence type="predicted"/>
<dbReference type="PANTHER" id="PTHR31025">
    <property type="entry name" value="SI:CH211-196P9.1-RELATED"/>
    <property type="match status" value="1"/>
</dbReference>
<gene>
    <name evidence="2" type="ORF">E1301_Tti019599</name>
</gene>
<accession>A0A5A9N753</accession>
<dbReference type="EMBL" id="SOYY01000022">
    <property type="protein sequence ID" value="KAA0705015.1"/>
    <property type="molecule type" value="Genomic_DNA"/>
</dbReference>
<protein>
    <submittedName>
        <fullName evidence="2">Uncharacterized protein</fullName>
    </submittedName>
</protein>
<name>A0A5A9N753_9TELE</name>
<dbReference type="PANTHER" id="PTHR31025:SF30">
    <property type="entry name" value="SI:DKEY-15H8.17"/>
    <property type="match status" value="1"/>
</dbReference>
<organism evidence="2 3">
    <name type="scientific">Triplophysa tibetana</name>
    <dbReference type="NCBI Taxonomy" id="1572043"/>
    <lineage>
        <taxon>Eukaryota</taxon>
        <taxon>Metazoa</taxon>
        <taxon>Chordata</taxon>
        <taxon>Craniata</taxon>
        <taxon>Vertebrata</taxon>
        <taxon>Euteleostomi</taxon>
        <taxon>Actinopterygii</taxon>
        <taxon>Neopterygii</taxon>
        <taxon>Teleostei</taxon>
        <taxon>Ostariophysi</taxon>
        <taxon>Cypriniformes</taxon>
        <taxon>Nemacheilidae</taxon>
        <taxon>Triplophysa</taxon>
    </lineage>
</organism>
<comment type="caution">
    <text evidence="2">The sequence shown here is derived from an EMBL/GenBank/DDBJ whole genome shotgun (WGS) entry which is preliminary data.</text>
</comment>
<evidence type="ECO:0000313" key="2">
    <source>
        <dbReference type="EMBL" id="KAA0705015.1"/>
    </source>
</evidence>
<dbReference type="Proteomes" id="UP000324632">
    <property type="component" value="Chromosome 22"/>
</dbReference>
<feature type="compositionally biased region" description="Polar residues" evidence="1">
    <location>
        <begin position="1"/>
        <end position="11"/>
    </location>
</feature>
<sequence>MISPETSTSAAGDNETEQGDNVSVEVDANNNELRQPSADQPEISGLASTSSPTLHAVDIPAYTSTDPETWGEINDEVGRGDEFYAGDYNDSIKTATSAFNFTHDSTVAANEVTYKGTKYKKNMYVALKKDEKGLHIGEIKLILVHCNDSVYFVVRRQQAVELVDMGIHFLTETVQDSNYMCVKQENLLDYYPLAQYKMNEMPNCRNMYALGEDVRDAVLTVLPGLQEEKLLSLLNKLASIGVESKSDLQLVKEDDLPDHITPIQCRRLLNAWNVEEQTRCVNVTPLETTQIVFDTTMKDFPSSNSSSSCTPSISSTDSSSTTVDLSLWPENFEVPWNRMPSGIKTAIALGKRPTAKDRREMIRIVVDEIRLTELNPSKSQCLIVAKKIVKQYSQSFADVLVDGTRIGTGYGSLLTQLKTRVEHVNRGCLLSRRRTQKNTSNSSGEDVAPGRADQYGCVRWQPECPQEESEESLQEKQKEMKDLYSTEGPAGVPRPVKLGWHSLSEVWLSQITRYHLKATVGYIEAIGYMQRQLVTCRTTKLVTTTFLPVLDYVDVVYRFTPSCLLSSLDTVYLGALRFISDCKPSTHHCE</sequence>
<keyword evidence="3" id="KW-1185">Reference proteome</keyword>
<evidence type="ECO:0000256" key="1">
    <source>
        <dbReference type="SAM" id="MobiDB-lite"/>
    </source>
</evidence>
<evidence type="ECO:0000313" key="3">
    <source>
        <dbReference type="Proteomes" id="UP000324632"/>
    </source>
</evidence>
<dbReference type="AlphaFoldDB" id="A0A5A9N753"/>
<reference evidence="2 3" key="1">
    <citation type="journal article" date="2019" name="Mol. Ecol. Resour.">
        <title>Chromosome-level genome assembly of Triplophysa tibetana, a fish adapted to the harsh high-altitude environment of the Tibetan Plateau.</title>
        <authorList>
            <person name="Yang X."/>
            <person name="Liu H."/>
            <person name="Ma Z."/>
            <person name="Zou Y."/>
            <person name="Zou M."/>
            <person name="Mao Y."/>
            <person name="Li X."/>
            <person name="Wang H."/>
            <person name="Chen T."/>
            <person name="Wang W."/>
            <person name="Yang R."/>
        </authorList>
    </citation>
    <scope>NUCLEOTIDE SEQUENCE [LARGE SCALE GENOMIC DNA]</scope>
    <source>
        <strain evidence="2">TTIB1903HZAU</strain>
        <tissue evidence="2">Muscle</tissue>
    </source>
</reference>